<dbReference type="SUPFAM" id="SSF53474">
    <property type="entry name" value="alpha/beta-Hydrolases"/>
    <property type="match status" value="1"/>
</dbReference>
<dbReference type="Pfam" id="PF00135">
    <property type="entry name" value="COesterase"/>
    <property type="match status" value="1"/>
</dbReference>
<evidence type="ECO:0000259" key="19">
    <source>
        <dbReference type="Pfam" id="PF00135"/>
    </source>
</evidence>
<evidence type="ECO:0000256" key="1">
    <source>
        <dbReference type="ARBA" id="ARBA00004613"/>
    </source>
</evidence>
<reference evidence="20" key="2">
    <citation type="submission" date="2025-08" db="UniProtKB">
        <authorList>
            <consortium name="Ensembl"/>
        </authorList>
    </citation>
    <scope>IDENTIFICATION</scope>
</reference>
<dbReference type="OMA" id="KWERSEE"/>
<dbReference type="GO" id="GO:0005886">
    <property type="term" value="C:plasma membrane"/>
    <property type="evidence" value="ECO:0007669"/>
    <property type="project" value="TreeGrafter"/>
</dbReference>
<dbReference type="InterPro" id="IPR029058">
    <property type="entry name" value="AB_hydrolase_fold"/>
</dbReference>
<comment type="function">
    <text evidence="10">Esterase with broad substrate specificity. Contributes to the inactivation of the neurotransmitter acetylcholine. Can degrade neurotoxic organophosphate esters.</text>
</comment>
<dbReference type="InterPro" id="IPR019819">
    <property type="entry name" value="Carboxylesterase_B_CS"/>
</dbReference>
<evidence type="ECO:0000256" key="15">
    <source>
        <dbReference type="ARBA" id="ARBA00041941"/>
    </source>
</evidence>
<evidence type="ECO:0000256" key="8">
    <source>
        <dbReference type="ARBA" id="ARBA00023180"/>
    </source>
</evidence>
<evidence type="ECO:0000256" key="2">
    <source>
        <dbReference type="ARBA" id="ARBA00005964"/>
    </source>
</evidence>
<dbReference type="GeneTree" id="ENSGT00940000157637"/>
<evidence type="ECO:0000256" key="3">
    <source>
        <dbReference type="ARBA" id="ARBA00022487"/>
    </source>
</evidence>
<feature type="active site" description="Acyl-ester intermediate" evidence="18">
    <location>
        <position position="239"/>
    </location>
</feature>
<reference evidence="20" key="3">
    <citation type="submission" date="2025-09" db="UniProtKB">
        <authorList>
            <consortium name="Ensembl"/>
        </authorList>
    </citation>
    <scope>IDENTIFICATION</scope>
</reference>
<name>A0A674P8E9_TAKRU</name>
<feature type="active site" description="Charge relay system" evidence="18">
    <location>
        <position position="474"/>
    </location>
</feature>
<proteinExistence type="inferred from homology"/>
<evidence type="ECO:0000256" key="5">
    <source>
        <dbReference type="ARBA" id="ARBA00022553"/>
    </source>
</evidence>
<keyword evidence="6" id="KW-0378">Hydrolase</keyword>
<evidence type="ECO:0000313" key="20">
    <source>
        <dbReference type="Ensembl" id="ENSTRUP00000082202.1"/>
    </source>
</evidence>
<dbReference type="GO" id="GO:0005615">
    <property type="term" value="C:extracellular space"/>
    <property type="evidence" value="ECO:0007669"/>
    <property type="project" value="TreeGrafter"/>
</dbReference>
<evidence type="ECO:0000256" key="12">
    <source>
        <dbReference type="ARBA" id="ARBA00039154"/>
    </source>
</evidence>
<evidence type="ECO:0000256" key="14">
    <source>
        <dbReference type="ARBA" id="ARBA00041860"/>
    </source>
</evidence>
<evidence type="ECO:0000256" key="13">
    <source>
        <dbReference type="ARBA" id="ARBA00040396"/>
    </source>
</evidence>
<dbReference type="FunFam" id="3.40.50.1820:FF:000029">
    <property type="entry name" value="Acetylcholinesterase"/>
    <property type="match status" value="1"/>
</dbReference>
<evidence type="ECO:0000256" key="10">
    <source>
        <dbReference type="ARBA" id="ARBA00037444"/>
    </source>
</evidence>
<dbReference type="PROSITE" id="PS00941">
    <property type="entry name" value="CARBOXYLESTERASE_B_2"/>
    <property type="match status" value="1"/>
</dbReference>
<keyword evidence="8" id="KW-0325">Glycoprotein</keyword>
<dbReference type="PRINTS" id="PR00878">
    <property type="entry name" value="CHOLNESTRASE"/>
</dbReference>
<dbReference type="EC" id="3.1.1.8" evidence="12"/>
<dbReference type="GO" id="GO:0006581">
    <property type="term" value="P:acetylcholine catabolic process"/>
    <property type="evidence" value="ECO:0007669"/>
    <property type="project" value="TreeGrafter"/>
</dbReference>
<dbReference type="InterPro" id="IPR002018">
    <property type="entry name" value="CarbesteraseB"/>
</dbReference>
<comment type="subunit">
    <text evidence="11">Homotetramer; disulfide-linked. Dimer of dimers.</text>
</comment>
<feature type="active site" description="Charge relay system" evidence="18">
    <location>
        <position position="364"/>
    </location>
</feature>
<sequence>MIFLFFSIQDLSMVTLSSLNCLLFLSSYLATLFANKNDLLITTNSGQVHGKILSVLDGEVRAFLGIPYGRPPVGDLRFRAPEPMDSWQGVKNAANYANSCFQMPDTKFPGFRGAEMWNPNTPVSEDCLYLNVWTPRVNNTQAQASSPLPVMIWIYGGGFTTGTSSLDLYDGRYLTKSENVIVVSMNYRLSVFGFLSLPNNTNIRGNAALMDQRLAIQWVVDNIAAGLIFIPSITLFGESAGSACVGFHVLSPGSNVLFQRAVMQSGVPTSPWATLSLEETWRRAIKLGTILECPTSDPAELETCLQRVNASELIIAQYGVLTEDGLGGYPFVPVVDGVFLTDHPQIMLDNALQKDVLLGLNKDEGSYFMAYGLPEFELGETLINYQQFKDALKQFLGANSFVSSIIYLHYISMFDSSPGKYRDGLKNILSDVLFVCPTKEFASSYEGVGGKPFLYYFQHRSSVNPWPEWMGVMHGYEIEFVFGLPLNPSLGYTEEEVNMSKRFMKYWATFARTGNPGSDGHEWPLYDSGSNYVTLDTAPLEVKKSLRSYDCTFWNVKWERSEEELDGWKNRCSKQFLKNREKN</sequence>
<evidence type="ECO:0000256" key="4">
    <source>
        <dbReference type="ARBA" id="ARBA00022525"/>
    </source>
</evidence>
<dbReference type="InterPro" id="IPR050654">
    <property type="entry name" value="AChE-related_enzymes"/>
</dbReference>
<comment type="similarity">
    <text evidence="2">Belongs to the type-B carboxylesterase/lipase family.</text>
</comment>
<dbReference type="GO" id="GO:0019695">
    <property type="term" value="P:choline metabolic process"/>
    <property type="evidence" value="ECO:0007669"/>
    <property type="project" value="TreeGrafter"/>
</dbReference>
<reference evidence="20 21" key="1">
    <citation type="journal article" date="2011" name="Genome Biol. Evol.">
        <title>Integration of the genetic map and genome assembly of fugu facilitates insights into distinct features of genome evolution in teleosts and mammals.</title>
        <authorList>
            <person name="Kai W."/>
            <person name="Kikuchi K."/>
            <person name="Tohari S."/>
            <person name="Chew A.K."/>
            <person name="Tay A."/>
            <person name="Fujiwara A."/>
            <person name="Hosoya S."/>
            <person name="Suetake H."/>
            <person name="Naruse K."/>
            <person name="Brenner S."/>
            <person name="Suzuki Y."/>
            <person name="Venkatesh B."/>
        </authorList>
    </citation>
    <scope>NUCLEOTIDE SEQUENCE [LARGE SCALE GENOMIC DNA]</scope>
</reference>
<dbReference type="Gene3D" id="3.40.50.1820">
    <property type="entry name" value="alpha/beta hydrolase"/>
    <property type="match status" value="1"/>
</dbReference>
<dbReference type="InterPro" id="IPR000997">
    <property type="entry name" value="Cholinesterase"/>
</dbReference>
<dbReference type="Ensembl" id="ENSTRUT00000070055.1">
    <property type="protein sequence ID" value="ENSTRUP00000082202.1"/>
    <property type="gene ID" value="ENSTRUG00000001673.3"/>
</dbReference>
<dbReference type="GO" id="GO:0003990">
    <property type="term" value="F:acetylcholinesterase activity"/>
    <property type="evidence" value="ECO:0007669"/>
    <property type="project" value="TreeGrafter"/>
</dbReference>
<keyword evidence="3" id="KW-0719">Serine esterase</keyword>
<organism evidence="20 21">
    <name type="scientific">Takifugu rubripes</name>
    <name type="common">Japanese pufferfish</name>
    <name type="synonym">Fugu rubripes</name>
    <dbReference type="NCBI Taxonomy" id="31033"/>
    <lineage>
        <taxon>Eukaryota</taxon>
        <taxon>Metazoa</taxon>
        <taxon>Chordata</taxon>
        <taxon>Craniata</taxon>
        <taxon>Vertebrata</taxon>
        <taxon>Euteleostomi</taxon>
        <taxon>Actinopterygii</taxon>
        <taxon>Neopterygii</taxon>
        <taxon>Teleostei</taxon>
        <taxon>Neoteleostei</taxon>
        <taxon>Acanthomorphata</taxon>
        <taxon>Eupercaria</taxon>
        <taxon>Tetraodontiformes</taxon>
        <taxon>Tetradontoidea</taxon>
        <taxon>Tetraodontidae</taxon>
        <taxon>Takifugu</taxon>
    </lineage>
</organism>
<comment type="subcellular location">
    <subcellularLocation>
        <location evidence="1">Secreted</location>
    </subcellularLocation>
</comment>
<evidence type="ECO:0000256" key="7">
    <source>
        <dbReference type="ARBA" id="ARBA00023157"/>
    </source>
</evidence>
<dbReference type="AlphaFoldDB" id="A0A674P8E9"/>
<evidence type="ECO:0000256" key="17">
    <source>
        <dbReference type="ARBA" id="ARBA00042391"/>
    </source>
</evidence>
<feature type="domain" description="Carboxylesterase type B" evidence="19">
    <location>
        <begin position="39"/>
        <end position="554"/>
    </location>
</feature>
<evidence type="ECO:0000256" key="6">
    <source>
        <dbReference type="ARBA" id="ARBA00022801"/>
    </source>
</evidence>
<keyword evidence="5" id="KW-0597">Phosphoprotein</keyword>
<dbReference type="PANTHER" id="PTHR43918:SF5">
    <property type="entry name" value="CHOLINESTERASE"/>
    <property type="match status" value="1"/>
</dbReference>
<accession>A0A674P8E9</accession>
<evidence type="ECO:0000256" key="16">
    <source>
        <dbReference type="ARBA" id="ARBA00042339"/>
    </source>
</evidence>
<protein>
    <recommendedName>
        <fullName evidence="13">Cholinesterase</fullName>
        <ecNumber evidence="12">3.1.1.8</ecNumber>
    </recommendedName>
    <alternativeName>
        <fullName evidence="14">Acylcholine acylhydrolase</fullName>
    </alternativeName>
    <alternativeName>
        <fullName evidence="16">Butyrylcholine esterase</fullName>
    </alternativeName>
    <alternativeName>
        <fullName evidence="17">Choline esterase II</fullName>
    </alternativeName>
    <alternativeName>
        <fullName evidence="15">Pseudocholinesterase</fullName>
    </alternativeName>
</protein>
<evidence type="ECO:0000256" key="11">
    <source>
        <dbReference type="ARBA" id="ARBA00038819"/>
    </source>
</evidence>
<comment type="catalytic activity">
    <reaction evidence="9">
        <text>an acylcholine + H2O = a carboxylate + choline + H(+)</text>
        <dbReference type="Rhea" id="RHEA:21964"/>
        <dbReference type="ChEBI" id="CHEBI:15354"/>
        <dbReference type="ChEBI" id="CHEBI:15377"/>
        <dbReference type="ChEBI" id="CHEBI:15378"/>
        <dbReference type="ChEBI" id="CHEBI:29067"/>
        <dbReference type="ChEBI" id="CHEBI:35287"/>
        <dbReference type="EC" id="3.1.1.8"/>
    </reaction>
</comment>
<keyword evidence="4" id="KW-0964">Secreted</keyword>
<evidence type="ECO:0000256" key="18">
    <source>
        <dbReference type="PIRSR" id="PIRSR600997-1"/>
    </source>
</evidence>
<dbReference type="Proteomes" id="UP000005226">
    <property type="component" value="Chromosome 11"/>
</dbReference>
<keyword evidence="7" id="KW-1015">Disulfide bond</keyword>
<dbReference type="InParanoid" id="A0A674P8E9"/>
<gene>
    <name evidence="20" type="primary">LOC101068568</name>
</gene>
<dbReference type="PANTHER" id="PTHR43918">
    <property type="entry name" value="ACETYLCHOLINESTERASE"/>
    <property type="match status" value="1"/>
</dbReference>
<evidence type="ECO:0000313" key="21">
    <source>
        <dbReference type="Proteomes" id="UP000005226"/>
    </source>
</evidence>
<dbReference type="CDD" id="cd00312">
    <property type="entry name" value="Esterase_lipase"/>
    <property type="match status" value="1"/>
</dbReference>
<evidence type="ECO:0000256" key="9">
    <source>
        <dbReference type="ARBA" id="ARBA00036543"/>
    </source>
</evidence>
<keyword evidence="21" id="KW-1185">Reference proteome</keyword>